<dbReference type="EMBL" id="CAJEWN010003323">
    <property type="protein sequence ID" value="CAD2207287.1"/>
    <property type="molecule type" value="Genomic_DNA"/>
</dbReference>
<name>A0A6V7Y991_MELEN</name>
<dbReference type="Proteomes" id="UP000580250">
    <property type="component" value="Unassembled WGS sequence"/>
</dbReference>
<organism evidence="1 2">
    <name type="scientific">Meloidogyne enterolobii</name>
    <name type="common">Root-knot nematode worm</name>
    <name type="synonym">Meloidogyne mayaguensis</name>
    <dbReference type="NCBI Taxonomy" id="390850"/>
    <lineage>
        <taxon>Eukaryota</taxon>
        <taxon>Metazoa</taxon>
        <taxon>Ecdysozoa</taxon>
        <taxon>Nematoda</taxon>
        <taxon>Chromadorea</taxon>
        <taxon>Rhabditida</taxon>
        <taxon>Tylenchina</taxon>
        <taxon>Tylenchomorpha</taxon>
        <taxon>Tylenchoidea</taxon>
        <taxon>Meloidogynidae</taxon>
        <taxon>Meloidogyninae</taxon>
        <taxon>Meloidogyne</taxon>
    </lineage>
</organism>
<protein>
    <submittedName>
        <fullName evidence="1">Uncharacterized protein</fullName>
    </submittedName>
</protein>
<comment type="caution">
    <text evidence="1">The sequence shown here is derived from an EMBL/GenBank/DDBJ whole genome shotgun (WGS) entry which is preliminary data.</text>
</comment>
<evidence type="ECO:0000313" key="2">
    <source>
        <dbReference type="Proteomes" id="UP000580250"/>
    </source>
</evidence>
<evidence type="ECO:0000313" key="1">
    <source>
        <dbReference type="EMBL" id="CAD2207287.1"/>
    </source>
</evidence>
<proteinExistence type="predicted"/>
<reference evidence="1 2" key="1">
    <citation type="submission" date="2020-08" db="EMBL/GenBank/DDBJ databases">
        <authorList>
            <person name="Koutsovoulos G."/>
            <person name="Danchin GJ E."/>
        </authorList>
    </citation>
    <scope>NUCLEOTIDE SEQUENCE [LARGE SCALE GENOMIC DNA]</scope>
</reference>
<sequence>MCTLKQFSILLPKTKKNNLNEHNFVDKKLISFLNLFKLKFKIIPENCHSKKRN</sequence>
<dbReference type="AlphaFoldDB" id="A0A6V7Y991"/>
<accession>A0A6V7Y991</accession>
<gene>
    <name evidence="1" type="ORF">MENT_LOCUS61206</name>
</gene>